<dbReference type="Pfam" id="PF00440">
    <property type="entry name" value="TetR_N"/>
    <property type="match status" value="1"/>
</dbReference>
<comment type="caution">
    <text evidence="5">The sequence shown here is derived from an EMBL/GenBank/DDBJ whole genome shotgun (WGS) entry which is preliminary data.</text>
</comment>
<evidence type="ECO:0000256" key="2">
    <source>
        <dbReference type="PROSITE-ProRule" id="PRU00335"/>
    </source>
</evidence>
<dbReference type="RefSeq" id="WP_311628297.1">
    <property type="nucleotide sequence ID" value="NZ_JAVREN010000001.1"/>
</dbReference>
<dbReference type="PANTHER" id="PTHR30055">
    <property type="entry name" value="HTH-TYPE TRANSCRIPTIONAL REGULATOR RUTR"/>
    <property type="match status" value="1"/>
</dbReference>
<sequence length="216" mass="23693">MAPPAHPRPRADSRARTPARSRPRLSREDWIAAALAALARSGVDGLRVDVLARELGATRGSFYWHFADRRALLIDALEEWRRRSSTELLARASALDDPVRQARFLVDEALDDELAAGLEPALVAHCADPDVARVTRAVTRERMAFFASVLERMGWPPAEARRRVVALYALLLGVLQLRRSVPDLVPESAPDPARRAELLALLEPLLTPPPGTGGPA</sequence>
<dbReference type="InterPro" id="IPR009057">
    <property type="entry name" value="Homeodomain-like_sf"/>
</dbReference>
<evidence type="ECO:0000256" key="3">
    <source>
        <dbReference type="SAM" id="MobiDB-lite"/>
    </source>
</evidence>
<dbReference type="Gene3D" id="1.10.357.10">
    <property type="entry name" value="Tetracycline Repressor, domain 2"/>
    <property type="match status" value="1"/>
</dbReference>
<evidence type="ECO:0000313" key="5">
    <source>
        <dbReference type="EMBL" id="MDT0305379.1"/>
    </source>
</evidence>
<protein>
    <submittedName>
        <fullName evidence="5">TetR/AcrR family transcriptional regulator</fullName>
    </submittedName>
</protein>
<evidence type="ECO:0000259" key="4">
    <source>
        <dbReference type="PROSITE" id="PS50977"/>
    </source>
</evidence>
<dbReference type="Proteomes" id="UP001183388">
    <property type="component" value="Unassembled WGS sequence"/>
</dbReference>
<dbReference type="PRINTS" id="PR00455">
    <property type="entry name" value="HTHTETR"/>
</dbReference>
<dbReference type="EMBL" id="JAVREN010000001">
    <property type="protein sequence ID" value="MDT0305379.1"/>
    <property type="molecule type" value="Genomic_DNA"/>
</dbReference>
<dbReference type="PANTHER" id="PTHR30055:SF239">
    <property type="entry name" value="TRANSCRIPTIONAL REGULATORY PROTEIN"/>
    <property type="match status" value="1"/>
</dbReference>
<name>A0ABU2L1E4_9ACTN</name>
<evidence type="ECO:0000313" key="6">
    <source>
        <dbReference type="Proteomes" id="UP001183388"/>
    </source>
</evidence>
<proteinExistence type="predicted"/>
<feature type="domain" description="HTH tetR-type" evidence="4">
    <location>
        <begin position="24"/>
        <end position="84"/>
    </location>
</feature>
<keyword evidence="6" id="KW-1185">Reference proteome</keyword>
<keyword evidence="1 2" id="KW-0238">DNA-binding</keyword>
<feature type="DNA-binding region" description="H-T-H motif" evidence="2">
    <location>
        <begin position="47"/>
        <end position="66"/>
    </location>
</feature>
<dbReference type="InterPro" id="IPR001647">
    <property type="entry name" value="HTH_TetR"/>
</dbReference>
<feature type="region of interest" description="Disordered" evidence="3">
    <location>
        <begin position="1"/>
        <end position="23"/>
    </location>
</feature>
<gene>
    <name evidence="5" type="ORF">RM780_00160</name>
</gene>
<dbReference type="PROSITE" id="PS50977">
    <property type="entry name" value="HTH_TETR_2"/>
    <property type="match status" value="1"/>
</dbReference>
<dbReference type="SUPFAM" id="SSF46689">
    <property type="entry name" value="Homeodomain-like"/>
    <property type="match status" value="1"/>
</dbReference>
<evidence type="ECO:0000256" key="1">
    <source>
        <dbReference type="ARBA" id="ARBA00023125"/>
    </source>
</evidence>
<organism evidence="5 6">
    <name type="scientific">Streptomyces boetiae</name>
    <dbReference type="NCBI Taxonomy" id="3075541"/>
    <lineage>
        <taxon>Bacteria</taxon>
        <taxon>Bacillati</taxon>
        <taxon>Actinomycetota</taxon>
        <taxon>Actinomycetes</taxon>
        <taxon>Kitasatosporales</taxon>
        <taxon>Streptomycetaceae</taxon>
        <taxon>Streptomyces</taxon>
    </lineage>
</organism>
<dbReference type="InterPro" id="IPR050109">
    <property type="entry name" value="HTH-type_TetR-like_transc_reg"/>
</dbReference>
<reference evidence="6" key="1">
    <citation type="submission" date="2023-07" db="EMBL/GenBank/DDBJ databases">
        <title>30 novel species of actinomycetes from the DSMZ collection.</title>
        <authorList>
            <person name="Nouioui I."/>
        </authorList>
    </citation>
    <scope>NUCLEOTIDE SEQUENCE [LARGE SCALE GENOMIC DNA]</scope>
    <source>
        <strain evidence="6">DSM 44917</strain>
    </source>
</reference>
<accession>A0ABU2L1E4</accession>